<protein>
    <recommendedName>
        <fullName evidence="3">Transposase</fullName>
    </recommendedName>
</protein>
<dbReference type="RefSeq" id="WP_077109582.1">
    <property type="nucleotide sequence ID" value="NZ_JAFBFH010000022.1"/>
</dbReference>
<organism evidence="1 2">
    <name type="scientific">Siminovitchia thermophila</name>
    <dbReference type="NCBI Taxonomy" id="1245522"/>
    <lineage>
        <taxon>Bacteria</taxon>
        <taxon>Bacillati</taxon>
        <taxon>Bacillota</taxon>
        <taxon>Bacilli</taxon>
        <taxon>Bacillales</taxon>
        <taxon>Bacillaceae</taxon>
        <taxon>Siminovitchia</taxon>
    </lineage>
</organism>
<accession>A0ABS2R8W3</accession>
<evidence type="ECO:0000313" key="1">
    <source>
        <dbReference type="EMBL" id="MBM7716082.1"/>
    </source>
</evidence>
<dbReference type="EMBL" id="JAFBFH010000022">
    <property type="protein sequence ID" value="MBM7716082.1"/>
    <property type="molecule type" value="Genomic_DNA"/>
</dbReference>
<keyword evidence="2" id="KW-1185">Reference proteome</keyword>
<dbReference type="Proteomes" id="UP000823485">
    <property type="component" value="Unassembled WGS sequence"/>
</dbReference>
<reference evidence="1 2" key="1">
    <citation type="submission" date="2021-01" db="EMBL/GenBank/DDBJ databases">
        <title>Genomic Encyclopedia of Type Strains, Phase IV (KMG-IV): sequencing the most valuable type-strain genomes for metagenomic binning, comparative biology and taxonomic classification.</title>
        <authorList>
            <person name="Goeker M."/>
        </authorList>
    </citation>
    <scope>NUCLEOTIDE SEQUENCE [LARGE SCALE GENOMIC DNA]</scope>
    <source>
        <strain evidence="1 2">DSM 105453</strain>
    </source>
</reference>
<comment type="caution">
    <text evidence="1">The sequence shown here is derived from an EMBL/GenBank/DDBJ whole genome shotgun (WGS) entry which is preliminary data.</text>
</comment>
<gene>
    <name evidence="1" type="ORF">JOC94_003093</name>
</gene>
<sequence length="75" mass="8768">MYERNTDQLILPDEFFLPFSGRLNPDNRWVVLANLIPWSKSEKEYIKSLGDVTQENRAFSVRLALGALIIQERLM</sequence>
<evidence type="ECO:0008006" key="3">
    <source>
        <dbReference type="Google" id="ProtNLM"/>
    </source>
</evidence>
<name>A0ABS2R8W3_9BACI</name>
<proteinExistence type="predicted"/>
<evidence type="ECO:0000313" key="2">
    <source>
        <dbReference type="Proteomes" id="UP000823485"/>
    </source>
</evidence>